<protein>
    <submittedName>
        <fullName evidence="5">PCI-domain-containing protein</fullName>
    </submittedName>
</protein>
<evidence type="ECO:0000256" key="1">
    <source>
        <dbReference type="ARBA" id="ARBA00008482"/>
    </source>
</evidence>
<dbReference type="Proteomes" id="UP000242146">
    <property type="component" value="Unassembled WGS sequence"/>
</dbReference>
<sequence>MKNPHTHAPLEPFLILSKSVKGNANAKLISDCLNAPGIYVFSELFEAPNVVDAAALPEVKPYYTLLRLFLFGTFSDYVANANDLPSLTPAQAIKLKQLSIVTLSEKNRTLSYAELQQQLYLDTIRDLEDLIIDAIYQGVLTGKLDQRKQQLQVDETMGRDLRPGQLDGMLEQLATWNRQVADLGQALEEKIQHIGQQITQNEHDKVTYDGAIEKIRKEAQKQLASASSPRKGPAPRGDDFYDSHDYFERMGGRAKKRQLIGKTRTKA</sequence>
<evidence type="ECO:0000256" key="3">
    <source>
        <dbReference type="SAM" id="MobiDB-lite"/>
    </source>
</evidence>
<keyword evidence="2" id="KW-0736">Signalosome</keyword>
<comment type="caution">
    <text evidence="5">The sequence shown here is derived from an EMBL/GenBank/DDBJ whole genome shotgun (WGS) entry which is preliminary data.</text>
</comment>
<evidence type="ECO:0000313" key="6">
    <source>
        <dbReference type="Proteomes" id="UP000242146"/>
    </source>
</evidence>
<dbReference type="SMART" id="SM00088">
    <property type="entry name" value="PINT"/>
    <property type="match status" value="1"/>
</dbReference>
<reference evidence="5 6" key="1">
    <citation type="submission" date="2016-07" db="EMBL/GenBank/DDBJ databases">
        <title>Pervasive Adenine N6-methylation of Active Genes in Fungi.</title>
        <authorList>
            <consortium name="DOE Joint Genome Institute"/>
            <person name="Mondo S.J."/>
            <person name="Dannebaum R.O."/>
            <person name="Kuo R.C."/>
            <person name="Labutti K."/>
            <person name="Haridas S."/>
            <person name="Kuo A."/>
            <person name="Salamov A."/>
            <person name="Ahrendt S.R."/>
            <person name="Lipzen A."/>
            <person name="Sullivan W."/>
            <person name="Andreopoulos W.B."/>
            <person name="Clum A."/>
            <person name="Lindquist E."/>
            <person name="Daum C."/>
            <person name="Ramamoorthy G.K."/>
            <person name="Gryganskyi A."/>
            <person name="Culley D."/>
            <person name="Magnuson J.K."/>
            <person name="James T.Y."/>
            <person name="O'Malley M.A."/>
            <person name="Stajich J.E."/>
            <person name="Spatafora J.W."/>
            <person name="Visel A."/>
            <person name="Grigoriev I.V."/>
        </authorList>
    </citation>
    <scope>NUCLEOTIDE SEQUENCE [LARGE SCALE GENOMIC DNA]</scope>
    <source>
        <strain evidence="5 6">NRRL 3301</strain>
    </source>
</reference>
<keyword evidence="6" id="KW-1185">Reference proteome</keyword>
<dbReference type="InterPro" id="IPR045237">
    <property type="entry name" value="COPS7/eIF3m"/>
</dbReference>
<dbReference type="PANTHER" id="PTHR15350:SF5">
    <property type="entry name" value="COP9 SIGNALOSOME COMPLEX SUBUNIT 7"/>
    <property type="match status" value="1"/>
</dbReference>
<dbReference type="InterPro" id="IPR000717">
    <property type="entry name" value="PCI_dom"/>
</dbReference>
<comment type="similarity">
    <text evidence="1">Belongs to the CSN7/EIF3M family. CSN7 subfamily.</text>
</comment>
<dbReference type="STRING" id="101127.A0A1X2GI53"/>
<evidence type="ECO:0000256" key="2">
    <source>
        <dbReference type="ARBA" id="ARBA00022790"/>
    </source>
</evidence>
<feature type="region of interest" description="Disordered" evidence="3">
    <location>
        <begin position="220"/>
        <end position="267"/>
    </location>
</feature>
<dbReference type="PANTHER" id="PTHR15350">
    <property type="entry name" value="COP9 SIGNALOSOME COMPLEX SUBUNIT 7/DENDRITIC CELL PROTEIN GA17"/>
    <property type="match status" value="1"/>
</dbReference>
<evidence type="ECO:0000259" key="4">
    <source>
        <dbReference type="PROSITE" id="PS50250"/>
    </source>
</evidence>
<evidence type="ECO:0000313" key="5">
    <source>
        <dbReference type="EMBL" id="ORX54391.1"/>
    </source>
</evidence>
<dbReference type="Pfam" id="PF22061">
    <property type="entry name" value="CSN7_HB_subdom"/>
    <property type="match status" value="1"/>
</dbReference>
<accession>A0A1X2GI53</accession>
<dbReference type="PROSITE" id="PS50250">
    <property type="entry name" value="PCI"/>
    <property type="match status" value="1"/>
</dbReference>
<dbReference type="OrthoDB" id="10265275at2759"/>
<dbReference type="GO" id="GO:0008180">
    <property type="term" value="C:COP9 signalosome"/>
    <property type="evidence" value="ECO:0007669"/>
    <property type="project" value="UniProtKB-KW"/>
</dbReference>
<organism evidence="5 6">
    <name type="scientific">Hesseltinella vesiculosa</name>
    <dbReference type="NCBI Taxonomy" id="101127"/>
    <lineage>
        <taxon>Eukaryota</taxon>
        <taxon>Fungi</taxon>
        <taxon>Fungi incertae sedis</taxon>
        <taxon>Mucoromycota</taxon>
        <taxon>Mucoromycotina</taxon>
        <taxon>Mucoromycetes</taxon>
        <taxon>Mucorales</taxon>
        <taxon>Cunninghamellaceae</taxon>
        <taxon>Hesseltinella</taxon>
    </lineage>
</organism>
<dbReference type="AlphaFoldDB" id="A0A1X2GI53"/>
<dbReference type="EMBL" id="MCGT01000013">
    <property type="protein sequence ID" value="ORX54391.1"/>
    <property type="molecule type" value="Genomic_DNA"/>
</dbReference>
<proteinExistence type="inferred from homology"/>
<name>A0A1X2GI53_9FUNG</name>
<gene>
    <name evidence="5" type="ORF">DM01DRAFT_328030</name>
</gene>
<dbReference type="Pfam" id="PF01399">
    <property type="entry name" value="PCI"/>
    <property type="match status" value="1"/>
</dbReference>
<feature type="compositionally biased region" description="Basic residues" evidence="3">
    <location>
        <begin position="252"/>
        <end position="267"/>
    </location>
</feature>
<feature type="domain" description="PCI" evidence="4">
    <location>
        <begin position="1"/>
        <end position="158"/>
    </location>
</feature>
<feature type="compositionally biased region" description="Basic and acidic residues" evidence="3">
    <location>
        <begin position="236"/>
        <end position="251"/>
    </location>
</feature>